<accession>A0A0V1GQM9</accession>
<protein>
    <submittedName>
        <fullName evidence="1">Uncharacterized protein</fullName>
    </submittedName>
</protein>
<dbReference type="Proteomes" id="UP000054805">
    <property type="component" value="Unassembled WGS sequence"/>
</dbReference>
<evidence type="ECO:0000313" key="1">
    <source>
        <dbReference type="EMBL" id="KRZ00402.1"/>
    </source>
</evidence>
<reference evidence="1 2" key="1">
    <citation type="submission" date="2015-01" db="EMBL/GenBank/DDBJ databases">
        <title>Evolution of Trichinella species and genotypes.</title>
        <authorList>
            <person name="Korhonen P.K."/>
            <person name="Edoardo P."/>
            <person name="Giuseppe L.R."/>
            <person name="Gasser R.B."/>
        </authorList>
    </citation>
    <scope>NUCLEOTIDE SEQUENCE [LARGE SCALE GENOMIC DNA]</scope>
    <source>
        <strain evidence="1">ISS588</strain>
    </source>
</reference>
<sequence length="89" mass="9673">MEDLLHMSFLPINLATVKASATDIAHQAGPCGVGGGKGWKGNLKTDYVNVVRKGDYAKVDKSLSLTHKYSERGDYAKVDKDDGTLEMPF</sequence>
<proteinExistence type="predicted"/>
<organism evidence="1 2">
    <name type="scientific">Trichinella pseudospiralis</name>
    <name type="common">Parasitic roundworm</name>
    <dbReference type="NCBI Taxonomy" id="6337"/>
    <lineage>
        <taxon>Eukaryota</taxon>
        <taxon>Metazoa</taxon>
        <taxon>Ecdysozoa</taxon>
        <taxon>Nematoda</taxon>
        <taxon>Enoplea</taxon>
        <taxon>Dorylaimia</taxon>
        <taxon>Trichinellida</taxon>
        <taxon>Trichinellidae</taxon>
        <taxon>Trichinella</taxon>
    </lineage>
</organism>
<gene>
    <name evidence="1" type="ORF">T4B_10766</name>
</gene>
<comment type="caution">
    <text evidence="1">The sequence shown here is derived from an EMBL/GenBank/DDBJ whole genome shotgun (WGS) entry which is preliminary data.</text>
</comment>
<evidence type="ECO:0000313" key="2">
    <source>
        <dbReference type="Proteomes" id="UP000054805"/>
    </source>
</evidence>
<keyword evidence="2" id="KW-1185">Reference proteome</keyword>
<dbReference type="AlphaFoldDB" id="A0A0V1GQM9"/>
<dbReference type="EMBL" id="JYDS01000844">
    <property type="protein sequence ID" value="KRZ00402.1"/>
    <property type="molecule type" value="Genomic_DNA"/>
</dbReference>
<name>A0A0V1GQM9_TRIPS</name>